<dbReference type="RefSeq" id="WP_092319191.1">
    <property type="nucleotide sequence ID" value="NZ_FOKY01000008.1"/>
</dbReference>
<dbReference type="EMBL" id="FOKY01000008">
    <property type="protein sequence ID" value="SFB82737.1"/>
    <property type="molecule type" value="Genomic_DNA"/>
</dbReference>
<keyword evidence="2" id="KW-1185">Reference proteome</keyword>
<proteinExistence type="predicted"/>
<gene>
    <name evidence="1" type="ORF">SAMN02745150_00969</name>
</gene>
<dbReference type="PROSITE" id="PS51257">
    <property type="entry name" value="PROKAR_LIPOPROTEIN"/>
    <property type="match status" value="1"/>
</dbReference>
<reference evidence="2" key="1">
    <citation type="submission" date="2016-10" db="EMBL/GenBank/DDBJ databases">
        <authorList>
            <person name="Varghese N."/>
            <person name="Submissions S."/>
        </authorList>
    </citation>
    <scope>NUCLEOTIDE SEQUENCE [LARGE SCALE GENOMIC DNA]</scope>
    <source>
        <strain evidence="2">ATCC 43811</strain>
    </source>
</reference>
<dbReference type="AlphaFoldDB" id="A0A1I1E6H9"/>
<accession>A0A1I1E6H9</accession>
<name>A0A1I1E6H9_BREAD</name>
<organism evidence="1 2">
    <name type="scientific">Brevinema andersonii</name>
    <dbReference type="NCBI Taxonomy" id="34097"/>
    <lineage>
        <taxon>Bacteria</taxon>
        <taxon>Pseudomonadati</taxon>
        <taxon>Spirochaetota</taxon>
        <taxon>Spirochaetia</taxon>
        <taxon>Brevinematales</taxon>
        <taxon>Brevinemataceae</taxon>
        <taxon>Brevinema</taxon>
    </lineage>
</organism>
<dbReference type="Proteomes" id="UP000240042">
    <property type="component" value="Unassembled WGS sequence"/>
</dbReference>
<protein>
    <submittedName>
        <fullName evidence="1">Uncharacterized protein</fullName>
    </submittedName>
</protein>
<sequence>MKRFLIFFVFGLVGCDIMSIIPGGDFNSGEQIPEIDPEQVKLNEAFLKNVAGNWTNHSATIMSPVVYTMTDDGHFFFTNSQNSGSFTLQTNGSFYAAQSEITAIFSNENKKFFGFRMKDGNLGVESKAYNIPNKANSSMGYVMYFRK</sequence>
<evidence type="ECO:0000313" key="2">
    <source>
        <dbReference type="Proteomes" id="UP000240042"/>
    </source>
</evidence>
<evidence type="ECO:0000313" key="1">
    <source>
        <dbReference type="EMBL" id="SFB82737.1"/>
    </source>
</evidence>